<dbReference type="EMBL" id="FOHK01000004">
    <property type="protein sequence ID" value="SET11127.1"/>
    <property type="molecule type" value="Genomic_DNA"/>
</dbReference>
<dbReference type="InterPro" id="IPR050712">
    <property type="entry name" value="NAD(P)H-dep_reductase"/>
</dbReference>
<keyword evidence="2" id="KW-0285">Flavoprotein</keyword>
<dbReference type="STRING" id="349064.SAMN05660429_01070"/>
<proteinExistence type="predicted"/>
<dbReference type="InterPro" id="IPR029039">
    <property type="entry name" value="Flavoprotein-like_sf"/>
</dbReference>
<evidence type="ECO:0000256" key="1">
    <source>
        <dbReference type="ARBA" id="ARBA00001917"/>
    </source>
</evidence>
<dbReference type="InterPro" id="IPR005025">
    <property type="entry name" value="FMN_Rdtase-like_dom"/>
</dbReference>
<evidence type="ECO:0000313" key="4">
    <source>
        <dbReference type="EMBL" id="SET11127.1"/>
    </source>
</evidence>
<feature type="domain" description="NADPH-dependent FMN reductase-like" evidence="3">
    <location>
        <begin position="1"/>
        <end position="137"/>
    </location>
</feature>
<evidence type="ECO:0000259" key="3">
    <source>
        <dbReference type="Pfam" id="PF03358"/>
    </source>
</evidence>
<dbReference type="PANTHER" id="PTHR30543:SF21">
    <property type="entry name" value="NAD(P)H-DEPENDENT FMN REDUCTASE LOT6"/>
    <property type="match status" value="1"/>
</dbReference>
<dbReference type="Proteomes" id="UP000199308">
    <property type="component" value="Unassembled WGS sequence"/>
</dbReference>
<name>A0A1I0BVM5_THASX</name>
<sequence>MNILAFAASSSKKSINKSLAAYAASLVDGANVELLDINDYEMPLFSQDREEELGQPALAQAFYKKLGEADAIVISFAEHNGSYTAAYKNLFDWTSRIDMKVYQNKQVILLATSPGPGGAQTVLNTAKTSAPYFGMDVKASLSIPSFYDNFDLATNRVTNSDIEKALNDTMSSLQQTAKA</sequence>
<dbReference type="Pfam" id="PF03358">
    <property type="entry name" value="FMN_red"/>
    <property type="match status" value="1"/>
</dbReference>
<organism evidence="4 5">
    <name type="scientific">Thalassotalea agarivorans</name>
    <name type="common">Thalassomonas agarivorans</name>
    <dbReference type="NCBI Taxonomy" id="349064"/>
    <lineage>
        <taxon>Bacteria</taxon>
        <taxon>Pseudomonadati</taxon>
        <taxon>Pseudomonadota</taxon>
        <taxon>Gammaproteobacteria</taxon>
        <taxon>Alteromonadales</taxon>
        <taxon>Colwelliaceae</taxon>
        <taxon>Thalassotalea</taxon>
    </lineage>
</organism>
<dbReference type="GO" id="GO:0016491">
    <property type="term" value="F:oxidoreductase activity"/>
    <property type="evidence" value="ECO:0007669"/>
    <property type="project" value="InterPro"/>
</dbReference>
<dbReference type="RefSeq" id="WP_093328286.1">
    <property type="nucleotide sequence ID" value="NZ_AP027363.1"/>
</dbReference>
<dbReference type="GO" id="GO:0005829">
    <property type="term" value="C:cytosol"/>
    <property type="evidence" value="ECO:0007669"/>
    <property type="project" value="TreeGrafter"/>
</dbReference>
<keyword evidence="2" id="KW-0288">FMN</keyword>
<dbReference type="Gene3D" id="3.40.50.360">
    <property type="match status" value="1"/>
</dbReference>
<dbReference type="PANTHER" id="PTHR30543">
    <property type="entry name" value="CHROMATE REDUCTASE"/>
    <property type="match status" value="1"/>
</dbReference>
<evidence type="ECO:0000256" key="2">
    <source>
        <dbReference type="ARBA" id="ARBA00022643"/>
    </source>
</evidence>
<accession>A0A1I0BVM5</accession>
<comment type="cofactor">
    <cofactor evidence="1">
        <name>FMN</name>
        <dbReference type="ChEBI" id="CHEBI:58210"/>
    </cofactor>
</comment>
<gene>
    <name evidence="4" type="ORF">SAMN05660429_01070</name>
</gene>
<dbReference type="AlphaFoldDB" id="A0A1I0BVM5"/>
<keyword evidence="5" id="KW-1185">Reference proteome</keyword>
<dbReference type="OrthoDB" id="5767802at2"/>
<dbReference type="GO" id="GO:0010181">
    <property type="term" value="F:FMN binding"/>
    <property type="evidence" value="ECO:0007669"/>
    <property type="project" value="TreeGrafter"/>
</dbReference>
<dbReference type="SUPFAM" id="SSF52218">
    <property type="entry name" value="Flavoproteins"/>
    <property type="match status" value="1"/>
</dbReference>
<reference evidence="4 5" key="1">
    <citation type="submission" date="2016-10" db="EMBL/GenBank/DDBJ databases">
        <authorList>
            <person name="de Groot N.N."/>
        </authorList>
    </citation>
    <scope>NUCLEOTIDE SEQUENCE [LARGE SCALE GENOMIC DNA]</scope>
    <source>
        <strain evidence="4 5">DSM 19706</strain>
    </source>
</reference>
<protein>
    <submittedName>
        <fullName evidence="4">NAD(P)H-dependent FMN reductase</fullName>
    </submittedName>
</protein>
<evidence type="ECO:0000313" key="5">
    <source>
        <dbReference type="Proteomes" id="UP000199308"/>
    </source>
</evidence>